<feature type="region of interest" description="Disordered" evidence="1">
    <location>
        <begin position="69"/>
        <end position="89"/>
    </location>
</feature>
<evidence type="ECO:0000313" key="2">
    <source>
        <dbReference type="EMBL" id="KAK7014635.1"/>
    </source>
</evidence>
<keyword evidence="3" id="KW-1185">Reference proteome</keyword>
<dbReference type="EMBL" id="JAWWNJ010000056">
    <property type="protein sequence ID" value="KAK7014635.1"/>
    <property type="molecule type" value="Genomic_DNA"/>
</dbReference>
<evidence type="ECO:0000256" key="1">
    <source>
        <dbReference type="SAM" id="MobiDB-lite"/>
    </source>
</evidence>
<accession>A0AAW0AN17</accession>
<dbReference type="Proteomes" id="UP001362999">
    <property type="component" value="Unassembled WGS sequence"/>
</dbReference>
<reference evidence="2 3" key="1">
    <citation type="journal article" date="2024" name="J Genomics">
        <title>Draft genome sequencing and assembly of Favolaschia claudopus CIRM-BRFM 2984 isolated from oak limbs.</title>
        <authorList>
            <person name="Navarro D."/>
            <person name="Drula E."/>
            <person name="Chaduli D."/>
            <person name="Cazenave R."/>
            <person name="Ahrendt S."/>
            <person name="Wang J."/>
            <person name="Lipzen A."/>
            <person name="Daum C."/>
            <person name="Barry K."/>
            <person name="Grigoriev I.V."/>
            <person name="Favel A."/>
            <person name="Rosso M.N."/>
            <person name="Martin F."/>
        </authorList>
    </citation>
    <scope>NUCLEOTIDE SEQUENCE [LARGE SCALE GENOMIC DNA]</scope>
    <source>
        <strain evidence="2 3">CIRM-BRFM 2984</strain>
    </source>
</reference>
<name>A0AAW0AN17_9AGAR</name>
<evidence type="ECO:0000313" key="3">
    <source>
        <dbReference type="Proteomes" id="UP001362999"/>
    </source>
</evidence>
<organism evidence="2 3">
    <name type="scientific">Favolaschia claudopus</name>
    <dbReference type="NCBI Taxonomy" id="2862362"/>
    <lineage>
        <taxon>Eukaryota</taxon>
        <taxon>Fungi</taxon>
        <taxon>Dikarya</taxon>
        <taxon>Basidiomycota</taxon>
        <taxon>Agaricomycotina</taxon>
        <taxon>Agaricomycetes</taxon>
        <taxon>Agaricomycetidae</taxon>
        <taxon>Agaricales</taxon>
        <taxon>Marasmiineae</taxon>
        <taxon>Mycenaceae</taxon>
        <taxon>Favolaschia</taxon>
    </lineage>
</organism>
<sequence length="248" mass="27806">MLNNGQKSNNLAITFTILYIDETMPAKNRRNSHLVFELQLKLHILDAEVGKEQQKAMKPLHRTDAVKNFDSSAKNGADPEEEGQAIKSQPLRRTYAIANLQDPNLAENGGSLSFEEPVCLADFRPTVDHAHHSGCSKSKYYPVPEGWETAIFTDPAYAERVTNGYTGYVRYSCRTKDEALTVWADHCRRVHGTPCPNAPTTYWGIKNHKVVFHSRADAITFAQSKELPFIHLFGSVKKGEVKAFLGMV</sequence>
<dbReference type="AlphaFoldDB" id="A0AAW0AN17"/>
<comment type="caution">
    <text evidence="2">The sequence shown here is derived from an EMBL/GenBank/DDBJ whole genome shotgun (WGS) entry which is preliminary data.</text>
</comment>
<protein>
    <submittedName>
        <fullName evidence="2">Uncharacterized protein</fullName>
    </submittedName>
</protein>
<proteinExistence type="predicted"/>
<gene>
    <name evidence="2" type="ORF">R3P38DRAFT_3205549</name>
</gene>